<dbReference type="RefSeq" id="WP_143418182.1">
    <property type="nucleotide sequence ID" value="NZ_VJXR01000020.1"/>
</dbReference>
<keyword evidence="2" id="KW-1185">Reference proteome</keyword>
<dbReference type="Proteomes" id="UP000318693">
    <property type="component" value="Unassembled WGS sequence"/>
</dbReference>
<name>A0A552WS68_9MICO</name>
<gene>
    <name evidence="1" type="ORF">FJ693_08870</name>
</gene>
<protein>
    <submittedName>
        <fullName evidence="1">Uncharacterized protein</fullName>
    </submittedName>
</protein>
<sequence>MSRDVELSPAANPLTTAGSTVIGTYADDDRCTVAIVAMETPLAARVAGALALVTPRRIEERLVSGGLWGQQFDDISEVFNILGVLFNADGAPHVRLSTVYETLRTFPPMEVVGWLASDLPRVDVDASVKGYGGGTMAVVVGGA</sequence>
<proteinExistence type="predicted"/>
<comment type="caution">
    <text evidence="1">The sequence shown here is derived from an EMBL/GenBank/DDBJ whole genome shotgun (WGS) entry which is preliminary data.</text>
</comment>
<accession>A0A552WS68</accession>
<organism evidence="1 2">
    <name type="scientific">Georgenia yuyongxinii</name>
    <dbReference type="NCBI Taxonomy" id="2589797"/>
    <lineage>
        <taxon>Bacteria</taxon>
        <taxon>Bacillati</taxon>
        <taxon>Actinomycetota</taxon>
        <taxon>Actinomycetes</taxon>
        <taxon>Micrococcales</taxon>
        <taxon>Bogoriellaceae</taxon>
        <taxon>Georgenia</taxon>
    </lineage>
</organism>
<evidence type="ECO:0000313" key="2">
    <source>
        <dbReference type="Proteomes" id="UP000318693"/>
    </source>
</evidence>
<reference evidence="1 2" key="1">
    <citation type="submission" date="2019-07" db="EMBL/GenBank/DDBJ databases">
        <title>Georgenia wutianyii sp. nov. and Georgenia *** sp. nov. isolated from plateau pika (Ochotona curzoniae) in the Qinghai-Tibet plateau of China.</title>
        <authorList>
            <person name="Tian Z."/>
        </authorList>
    </citation>
    <scope>NUCLEOTIDE SEQUENCE [LARGE SCALE GENOMIC DNA]</scope>
    <source>
        <strain evidence="1 2">Z446</strain>
    </source>
</reference>
<dbReference type="EMBL" id="VJXR01000020">
    <property type="protein sequence ID" value="TRW45632.1"/>
    <property type="molecule type" value="Genomic_DNA"/>
</dbReference>
<dbReference type="AlphaFoldDB" id="A0A552WS68"/>
<evidence type="ECO:0000313" key="1">
    <source>
        <dbReference type="EMBL" id="TRW45632.1"/>
    </source>
</evidence>